<name>A0A9D2CHQ4_9ACTN</name>
<reference evidence="2" key="2">
    <citation type="submission" date="2021-04" db="EMBL/GenBank/DDBJ databases">
        <authorList>
            <person name="Gilroy R."/>
        </authorList>
    </citation>
    <scope>NUCLEOTIDE SEQUENCE</scope>
    <source>
        <strain evidence="2">ChiHjej10B9-743</strain>
    </source>
</reference>
<dbReference type="PANTHER" id="PTHR13754">
    <property type="entry name" value="METALLO-BETA-LACTAMASE SUPERFAMILY PROTEIN"/>
    <property type="match status" value="1"/>
</dbReference>
<accession>A0A9D2CHQ4</accession>
<evidence type="ECO:0000313" key="3">
    <source>
        <dbReference type="Proteomes" id="UP000824133"/>
    </source>
</evidence>
<reference evidence="2" key="1">
    <citation type="journal article" date="2021" name="PeerJ">
        <title>Extensive microbial diversity within the chicken gut microbiome revealed by metagenomics and culture.</title>
        <authorList>
            <person name="Gilroy R."/>
            <person name="Ravi A."/>
            <person name="Getino M."/>
            <person name="Pursley I."/>
            <person name="Horton D.L."/>
            <person name="Alikhan N.F."/>
            <person name="Baker D."/>
            <person name="Gharbi K."/>
            <person name="Hall N."/>
            <person name="Watson M."/>
            <person name="Adriaenssens E.M."/>
            <person name="Foster-Nyarko E."/>
            <person name="Jarju S."/>
            <person name="Secka A."/>
            <person name="Antonio M."/>
            <person name="Oren A."/>
            <person name="Chaudhuri R.R."/>
            <person name="La Ragione R."/>
            <person name="Hildebrand F."/>
            <person name="Pallen M.J."/>
        </authorList>
    </citation>
    <scope>NUCLEOTIDE SEQUENCE</scope>
    <source>
        <strain evidence="2">ChiHjej10B9-743</strain>
    </source>
</reference>
<dbReference type="GO" id="GO:0016740">
    <property type="term" value="F:transferase activity"/>
    <property type="evidence" value="ECO:0007669"/>
    <property type="project" value="TreeGrafter"/>
</dbReference>
<dbReference type="Proteomes" id="UP000824133">
    <property type="component" value="Unassembled WGS sequence"/>
</dbReference>
<dbReference type="CDD" id="cd07713">
    <property type="entry name" value="DHPS-like_MBL-fold"/>
    <property type="match status" value="1"/>
</dbReference>
<dbReference type="InterPro" id="IPR052926">
    <property type="entry name" value="Metallo-beta-lactamase_dom"/>
</dbReference>
<protein>
    <submittedName>
        <fullName evidence="2">MBL fold metallo-hydrolase</fullName>
    </submittedName>
</protein>
<gene>
    <name evidence="2" type="ORF">IAA42_02925</name>
</gene>
<proteinExistence type="predicted"/>
<comment type="caution">
    <text evidence="2">The sequence shown here is derived from an EMBL/GenBank/DDBJ whole genome shotgun (WGS) entry which is preliminary data.</text>
</comment>
<dbReference type="Gene3D" id="3.60.15.10">
    <property type="entry name" value="Ribonuclease Z/Hydroxyacylglutathione hydrolase-like"/>
    <property type="match status" value="1"/>
</dbReference>
<dbReference type="EMBL" id="DXCP01000021">
    <property type="protein sequence ID" value="HIY79367.1"/>
    <property type="molecule type" value="Genomic_DNA"/>
</dbReference>
<dbReference type="PANTHER" id="PTHR13754:SF13">
    <property type="entry name" value="METALLO-BETA-LACTAMASE SUPERFAMILY PROTEIN (AFU_ORTHOLOGUE AFUA_3G07630)"/>
    <property type="match status" value="1"/>
</dbReference>
<dbReference type="SUPFAM" id="SSF56281">
    <property type="entry name" value="Metallo-hydrolase/oxidoreductase"/>
    <property type="match status" value="1"/>
</dbReference>
<dbReference type="Pfam" id="PF12706">
    <property type="entry name" value="Lactamase_B_2"/>
    <property type="match status" value="1"/>
</dbReference>
<dbReference type="AlphaFoldDB" id="A0A9D2CHQ4"/>
<organism evidence="2 3">
    <name type="scientific">Candidatus Olsenella excrementavium</name>
    <dbReference type="NCBI Taxonomy" id="2838709"/>
    <lineage>
        <taxon>Bacteria</taxon>
        <taxon>Bacillati</taxon>
        <taxon>Actinomycetota</taxon>
        <taxon>Coriobacteriia</taxon>
        <taxon>Coriobacteriales</taxon>
        <taxon>Atopobiaceae</taxon>
        <taxon>Olsenella</taxon>
    </lineage>
</organism>
<sequence>MRVTVLMENSTPSSRLAARHGLSLWLELADGRRVLFDMGPDKAFLANAHTLGVDVASADLAVLSHGHYDHGGGLPAFLATCARAGRDVPVYVREHAFEEHVSGTPDHHHAIGLDPALAADPRVRPVGEKRDLGAGLTLFSTSRRRHAAARSNARLLTRDASGGLVADDFAHEQSLLVEEGGRHVLVSGCSHGGILNLMDAAEELIGAPLDAVVAGFHLMDPSGGTVEDSGLTRALAQELAARPTRYLTFHCTGTDAFSLLRDVLGERVGYLHVGSRTVV</sequence>
<evidence type="ECO:0000313" key="2">
    <source>
        <dbReference type="EMBL" id="HIY79367.1"/>
    </source>
</evidence>
<evidence type="ECO:0000259" key="1">
    <source>
        <dbReference type="SMART" id="SM00849"/>
    </source>
</evidence>
<dbReference type="InterPro" id="IPR036866">
    <property type="entry name" value="RibonucZ/Hydroxyglut_hydro"/>
</dbReference>
<dbReference type="InterPro" id="IPR001279">
    <property type="entry name" value="Metallo-B-lactamas"/>
</dbReference>
<dbReference type="InterPro" id="IPR041712">
    <property type="entry name" value="DHPS-like_MBL-fold"/>
</dbReference>
<dbReference type="SMART" id="SM00849">
    <property type="entry name" value="Lactamase_B"/>
    <property type="match status" value="1"/>
</dbReference>
<feature type="domain" description="Metallo-beta-lactamase" evidence="1">
    <location>
        <begin position="20"/>
        <end position="216"/>
    </location>
</feature>